<keyword evidence="4 5" id="KW-0472">Membrane</keyword>
<keyword evidence="2 5" id="KW-0812">Transmembrane</keyword>
<proteinExistence type="inferred from homology"/>
<feature type="region of interest" description="Disordered" evidence="6">
    <location>
        <begin position="1"/>
        <end position="27"/>
    </location>
</feature>
<accession>A0AA38RA07</accession>
<evidence type="ECO:0000313" key="8">
    <source>
        <dbReference type="Proteomes" id="UP001174691"/>
    </source>
</evidence>
<dbReference type="EMBL" id="JANBVN010000136">
    <property type="protein sequence ID" value="KAJ9139017.1"/>
    <property type="molecule type" value="Genomic_DNA"/>
</dbReference>
<evidence type="ECO:0000256" key="3">
    <source>
        <dbReference type="ARBA" id="ARBA00022989"/>
    </source>
</evidence>
<reference evidence="7" key="1">
    <citation type="submission" date="2022-07" db="EMBL/GenBank/DDBJ databases">
        <title>Fungi with potential for degradation of polypropylene.</title>
        <authorList>
            <person name="Gostincar C."/>
        </authorList>
    </citation>
    <scope>NUCLEOTIDE SEQUENCE</scope>
    <source>
        <strain evidence="7">EXF-13287</strain>
    </source>
</reference>
<evidence type="ECO:0000313" key="7">
    <source>
        <dbReference type="EMBL" id="KAJ9139017.1"/>
    </source>
</evidence>
<comment type="subcellular location">
    <subcellularLocation>
        <location evidence="1 5">Membrane</location>
        <topology evidence="1 5">Multi-pass membrane protein</topology>
    </subcellularLocation>
</comment>
<evidence type="ECO:0000256" key="1">
    <source>
        <dbReference type="ARBA" id="ARBA00004141"/>
    </source>
</evidence>
<comment type="similarity">
    <text evidence="5">Belongs to the copper transporter (Ctr) (TC 1.A.56) family. SLC31A subfamily.</text>
</comment>
<comment type="caution">
    <text evidence="7">The sequence shown here is derived from an EMBL/GenBank/DDBJ whole genome shotgun (WGS) entry which is preliminary data.</text>
</comment>
<dbReference type="GO" id="GO:0005375">
    <property type="term" value="F:copper ion transmembrane transporter activity"/>
    <property type="evidence" value="ECO:0007669"/>
    <property type="project" value="UniProtKB-UniRule"/>
</dbReference>
<dbReference type="InterPro" id="IPR007274">
    <property type="entry name" value="Cop_transporter"/>
</dbReference>
<keyword evidence="5" id="KW-0187">Copper transport</keyword>
<keyword evidence="8" id="KW-1185">Reference proteome</keyword>
<keyword evidence="5" id="KW-0813">Transport</keyword>
<keyword evidence="5" id="KW-0186">Copper</keyword>
<evidence type="ECO:0000256" key="6">
    <source>
        <dbReference type="SAM" id="MobiDB-lite"/>
    </source>
</evidence>
<dbReference type="PANTHER" id="PTHR12483">
    <property type="entry name" value="SOLUTE CARRIER FAMILY 31 COPPER TRANSPORTERS"/>
    <property type="match status" value="1"/>
</dbReference>
<protein>
    <recommendedName>
        <fullName evidence="5">Copper transport protein</fullName>
    </recommendedName>
</protein>
<dbReference type="Proteomes" id="UP001174691">
    <property type="component" value="Unassembled WGS sequence"/>
</dbReference>
<dbReference type="GO" id="GO:0005886">
    <property type="term" value="C:plasma membrane"/>
    <property type="evidence" value="ECO:0007669"/>
    <property type="project" value="TreeGrafter"/>
</dbReference>
<evidence type="ECO:0000256" key="4">
    <source>
        <dbReference type="ARBA" id="ARBA00023136"/>
    </source>
</evidence>
<dbReference type="AlphaFoldDB" id="A0AA38RA07"/>
<keyword evidence="5" id="KW-0406">Ion transport</keyword>
<dbReference type="Pfam" id="PF04145">
    <property type="entry name" value="Ctr"/>
    <property type="match status" value="1"/>
</dbReference>
<evidence type="ECO:0000256" key="2">
    <source>
        <dbReference type="ARBA" id="ARBA00022692"/>
    </source>
</evidence>
<evidence type="ECO:0000256" key="5">
    <source>
        <dbReference type="RuleBase" id="RU367022"/>
    </source>
</evidence>
<dbReference type="PANTHER" id="PTHR12483:SF27">
    <property type="entry name" value="COPPER TRANSPORT PROTEIN CTR1"/>
    <property type="match status" value="1"/>
</dbReference>
<keyword evidence="3 5" id="KW-1133">Transmembrane helix</keyword>
<organism evidence="7 8">
    <name type="scientific">Coniochaeta hoffmannii</name>
    <dbReference type="NCBI Taxonomy" id="91930"/>
    <lineage>
        <taxon>Eukaryota</taxon>
        <taxon>Fungi</taxon>
        <taxon>Dikarya</taxon>
        <taxon>Ascomycota</taxon>
        <taxon>Pezizomycotina</taxon>
        <taxon>Sordariomycetes</taxon>
        <taxon>Sordariomycetidae</taxon>
        <taxon>Coniochaetales</taxon>
        <taxon>Coniochaetaceae</taxon>
        <taxon>Coniochaeta</taxon>
    </lineage>
</organism>
<feature type="transmembrane region" description="Helical" evidence="5">
    <location>
        <begin position="87"/>
        <end position="105"/>
    </location>
</feature>
<name>A0AA38RA07_9PEZI</name>
<gene>
    <name evidence="7" type="ORF">NKR19_g7614</name>
</gene>
<sequence>MDGMTESPVATDMAGMPGMDSAPSSSPVSVPMFVAPETYHVDETAATSSIAQKSSMEGMSGGMSSAFHFGVGDTLWTTPLTPTTGQGYAGAIVLLMLLAIFLRFLTTLRGMAEKRWSPNKPSRCNGDDADNYLKMGQSPEDEAERDSGHRWDTTIQLTRALFQLITMTAGYLLMLAVMTFNLGYLFAVLAGGFLGELALGWIKH</sequence>